<organism evidence="3 4">
    <name type="scientific">Undibacterium rivi</name>
    <dbReference type="NCBI Taxonomy" id="2828729"/>
    <lineage>
        <taxon>Bacteria</taxon>
        <taxon>Pseudomonadati</taxon>
        <taxon>Pseudomonadota</taxon>
        <taxon>Betaproteobacteria</taxon>
        <taxon>Burkholderiales</taxon>
        <taxon>Oxalobacteraceae</taxon>
        <taxon>Undibacterium</taxon>
    </lineage>
</organism>
<feature type="transmembrane region" description="Helical" evidence="1">
    <location>
        <begin position="147"/>
        <end position="167"/>
    </location>
</feature>
<keyword evidence="1" id="KW-0472">Membrane</keyword>
<sequence>MNLAFCSGDLLMSDVGLNPASEVLLSAGESKPALSVVQTAGGLLSAARTLAGLSVEQVAGQLKLSPRQIIALENNAFEQLPKLVIVRGFVRSYAKLLKLDPAELIACLPDDQTGQALDAGLQPTLATPFQESRSPFLGRSENNNRRYLMAAAFFAVAALLFVSYQYVEQSSYVKAFFAKPSVQTDALSVSASSAEAVTASMPVVEKASPVSAPSSAVAEIANSANAERSEPPKTLVEVTSASHPIAAVVSSNAAENAPLVQPVNAGNDKLRLKFRQDSWVQVKKENGTVLTSHLAKAGSEEVFDVKETLQLRLGNAAGVDASLRGNAMDITTGKDSNVVNLIVK</sequence>
<dbReference type="Gene3D" id="1.10.260.40">
    <property type="entry name" value="lambda repressor-like DNA-binding domains"/>
    <property type="match status" value="1"/>
</dbReference>
<gene>
    <name evidence="3" type="ORF">KDM87_07370</name>
</gene>
<reference evidence="3 4" key="1">
    <citation type="submission" date="2021-04" db="EMBL/GenBank/DDBJ databases">
        <title>novel species isolated from subtropical streams in China.</title>
        <authorList>
            <person name="Lu H."/>
        </authorList>
    </citation>
    <scope>NUCLEOTIDE SEQUENCE [LARGE SCALE GENOMIC DNA]</scope>
    <source>
        <strain evidence="3 4">FT147W</strain>
    </source>
</reference>
<dbReference type="PANTHER" id="PTHR34475:SF1">
    <property type="entry name" value="CYTOSKELETON PROTEIN RODZ"/>
    <property type="match status" value="1"/>
</dbReference>
<evidence type="ECO:0000313" key="4">
    <source>
        <dbReference type="Proteomes" id="UP000682982"/>
    </source>
</evidence>
<comment type="caution">
    <text evidence="3">The sequence shown here is derived from an EMBL/GenBank/DDBJ whole genome shotgun (WGS) entry which is preliminary data.</text>
</comment>
<name>A0ABS5H133_9BURK</name>
<dbReference type="InterPro" id="IPR025194">
    <property type="entry name" value="RodZ-like_C"/>
</dbReference>
<proteinExistence type="predicted"/>
<evidence type="ECO:0000256" key="1">
    <source>
        <dbReference type="SAM" id="Phobius"/>
    </source>
</evidence>
<keyword evidence="1" id="KW-1133">Transmembrane helix</keyword>
<feature type="domain" description="Cytoskeleton protein RodZ-like C-terminal" evidence="2">
    <location>
        <begin position="271"/>
        <end position="341"/>
    </location>
</feature>
<protein>
    <submittedName>
        <fullName evidence="3">DUF4115 domain-containing protein</fullName>
    </submittedName>
</protein>
<dbReference type="InterPro" id="IPR010982">
    <property type="entry name" value="Lambda_DNA-bd_dom_sf"/>
</dbReference>
<dbReference type="PANTHER" id="PTHR34475">
    <property type="match status" value="1"/>
</dbReference>
<dbReference type="Pfam" id="PF13413">
    <property type="entry name" value="HTH_25"/>
    <property type="match status" value="1"/>
</dbReference>
<evidence type="ECO:0000259" key="2">
    <source>
        <dbReference type="Pfam" id="PF13464"/>
    </source>
</evidence>
<dbReference type="Proteomes" id="UP000682982">
    <property type="component" value="Unassembled WGS sequence"/>
</dbReference>
<dbReference type="InterPro" id="IPR050400">
    <property type="entry name" value="Bact_Cytoskel_RodZ"/>
</dbReference>
<keyword evidence="1" id="KW-0812">Transmembrane</keyword>
<dbReference type="CDD" id="cd00093">
    <property type="entry name" value="HTH_XRE"/>
    <property type="match status" value="1"/>
</dbReference>
<dbReference type="SUPFAM" id="SSF47413">
    <property type="entry name" value="lambda repressor-like DNA-binding domains"/>
    <property type="match status" value="1"/>
</dbReference>
<evidence type="ECO:0000313" key="3">
    <source>
        <dbReference type="EMBL" id="MBR7792415.1"/>
    </source>
</evidence>
<dbReference type="InterPro" id="IPR001387">
    <property type="entry name" value="Cro/C1-type_HTH"/>
</dbReference>
<accession>A0ABS5H133</accession>
<dbReference type="Pfam" id="PF13464">
    <property type="entry name" value="RodZ_C"/>
    <property type="match status" value="1"/>
</dbReference>
<dbReference type="EMBL" id="JAGSPK010000002">
    <property type="protein sequence ID" value="MBR7792415.1"/>
    <property type="molecule type" value="Genomic_DNA"/>
</dbReference>
<keyword evidence="4" id="KW-1185">Reference proteome</keyword>